<dbReference type="AlphaFoldDB" id="A0A4C1XSK0"/>
<feature type="chain" id="PRO_5020036260" evidence="1">
    <location>
        <begin position="19"/>
        <end position="81"/>
    </location>
</feature>
<feature type="signal peptide" evidence="1">
    <location>
        <begin position="1"/>
        <end position="18"/>
    </location>
</feature>
<accession>A0A4C1XSK0</accession>
<keyword evidence="1" id="KW-0732">Signal</keyword>
<name>A0A4C1XSK0_EUMVA</name>
<gene>
    <name evidence="2" type="ORF">EVAR_51309_1</name>
</gene>
<dbReference type="EMBL" id="BGZK01000948">
    <property type="protein sequence ID" value="GBP66140.1"/>
    <property type="molecule type" value="Genomic_DNA"/>
</dbReference>
<reference evidence="2 3" key="1">
    <citation type="journal article" date="2019" name="Commun. Biol.">
        <title>The bagworm genome reveals a unique fibroin gene that provides high tensile strength.</title>
        <authorList>
            <person name="Kono N."/>
            <person name="Nakamura H."/>
            <person name="Ohtoshi R."/>
            <person name="Tomita M."/>
            <person name="Numata K."/>
            <person name="Arakawa K."/>
        </authorList>
    </citation>
    <scope>NUCLEOTIDE SEQUENCE [LARGE SCALE GENOMIC DNA]</scope>
</reference>
<evidence type="ECO:0000313" key="3">
    <source>
        <dbReference type="Proteomes" id="UP000299102"/>
    </source>
</evidence>
<keyword evidence="3" id="KW-1185">Reference proteome</keyword>
<evidence type="ECO:0000256" key="1">
    <source>
        <dbReference type="SAM" id="SignalP"/>
    </source>
</evidence>
<dbReference type="Proteomes" id="UP000299102">
    <property type="component" value="Unassembled WGS sequence"/>
</dbReference>
<comment type="caution">
    <text evidence="2">The sequence shown here is derived from an EMBL/GenBank/DDBJ whole genome shotgun (WGS) entry which is preliminary data.</text>
</comment>
<protein>
    <submittedName>
        <fullName evidence="2">Uncharacterized protein</fullName>
    </submittedName>
</protein>
<organism evidence="2 3">
    <name type="scientific">Eumeta variegata</name>
    <name type="common">Bagworm moth</name>
    <name type="synonym">Eumeta japonica</name>
    <dbReference type="NCBI Taxonomy" id="151549"/>
    <lineage>
        <taxon>Eukaryota</taxon>
        <taxon>Metazoa</taxon>
        <taxon>Ecdysozoa</taxon>
        <taxon>Arthropoda</taxon>
        <taxon>Hexapoda</taxon>
        <taxon>Insecta</taxon>
        <taxon>Pterygota</taxon>
        <taxon>Neoptera</taxon>
        <taxon>Endopterygota</taxon>
        <taxon>Lepidoptera</taxon>
        <taxon>Glossata</taxon>
        <taxon>Ditrysia</taxon>
        <taxon>Tineoidea</taxon>
        <taxon>Psychidae</taxon>
        <taxon>Oiketicinae</taxon>
        <taxon>Eumeta</taxon>
    </lineage>
</organism>
<evidence type="ECO:0000313" key="2">
    <source>
        <dbReference type="EMBL" id="GBP66140.1"/>
    </source>
</evidence>
<dbReference type="OrthoDB" id="10055806at2759"/>
<sequence>MCSVAWARLLLLLAACWAQEGEWSEDAEDLASVTTLFGGLVWNFQSLSLLDSEIKERWASRRTTVVDDLKKKGKKRNPAQQ</sequence>
<proteinExistence type="predicted"/>